<dbReference type="PANTHER" id="PTHR10635:SF0">
    <property type="entry name" value="COATOMER SUBUNIT BETA"/>
    <property type="match status" value="1"/>
</dbReference>
<sequence length="366" mass="40747">MLVRAIHTCSMKFAEVASLVIYVLMDFLSDANVASAMDVVVFVHVLLKSSVLWIIREYCFSLSKVESGIATIKQCLGDLPFYSTTSTVTVSLPVVLAVGIYATQRATLETVMSPPTFFQGSLTSQGNRRSLVLSGDFFPWAVITCTLVKLGLKRFSHSGLKRTKQPPRPYYISGICDSTGAITSLDFYAILVITVDRCAFTFAEEALLRCLQQPCETKERNTKAQVSHAHVDDLFDFHHLRSRKKTSIIVMFDGGLLTGEVYWDKKIEGIEEGCSCAIRNVYKFPGNEPVGIGSMLLENSLKSDGANKLNCNLQLTEFNNPVYAKVYVTFHRYDIILVLLLSTERNLQNLWLGLATMGDLKLAEHP</sequence>
<dbReference type="EMBL" id="JAKOGI010000175">
    <property type="protein sequence ID" value="KAJ8441118.1"/>
    <property type="molecule type" value="Genomic_DNA"/>
</dbReference>
<dbReference type="GO" id="GO:0006886">
    <property type="term" value="P:intracellular protein transport"/>
    <property type="evidence" value="ECO:0007669"/>
    <property type="project" value="InterPro"/>
</dbReference>
<dbReference type="PANTHER" id="PTHR10635">
    <property type="entry name" value="COATOMER SUBUNIT BETA"/>
    <property type="match status" value="1"/>
</dbReference>
<feature type="domain" description="Coatomer beta subunit C-terminal" evidence="1">
    <location>
        <begin position="302"/>
        <end position="366"/>
    </location>
</feature>
<dbReference type="GO" id="GO:0006891">
    <property type="term" value="P:intra-Golgi vesicle-mediated transport"/>
    <property type="evidence" value="ECO:0007669"/>
    <property type="project" value="TreeGrafter"/>
</dbReference>
<gene>
    <name evidence="2" type="ORF">Cgig2_006947</name>
</gene>
<dbReference type="GO" id="GO:0005198">
    <property type="term" value="F:structural molecule activity"/>
    <property type="evidence" value="ECO:0007669"/>
    <property type="project" value="InterPro"/>
</dbReference>
<dbReference type="Pfam" id="PF07718">
    <property type="entry name" value="Coatamer_beta_C"/>
    <property type="match status" value="1"/>
</dbReference>
<organism evidence="2 3">
    <name type="scientific">Carnegiea gigantea</name>
    <dbReference type="NCBI Taxonomy" id="171969"/>
    <lineage>
        <taxon>Eukaryota</taxon>
        <taxon>Viridiplantae</taxon>
        <taxon>Streptophyta</taxon>
        <taxon>Embryophyta</taxon>
        <taxon>Tracheophyta</taxon>
        <taxon>Spermatophyta</taxon>
        <taxon>Magnoliopsida</taxon>
        <taxon>eudicotyledons</taxon>
        <taxon>Gunneridae</taxon>
        <taxon>Pentapetalae</taxon>
        <taxon>Caryophyllales</taxon>
        <taxon>Cactineae</taxon>
        <taxon>Cactaceae</taxon>
        <taxon>Cactoideae</taxon>
        <taxon>Echinocereeae</taxon>
        <taxon>Carnegiea</taxon>
    </lineage>
</organism>
<reference evidence="2" key="1">
    <citation type="submission" date="2022-04" db="EMBL/GenBank/DDBJ databases">
        <title>Carnegiea gigantea Genome sequencing and assembly v2.</title>
        <authorList>
            <person name="Copetti D."/>
            <person name="Sanderson M.J."/>
            <person name="Burquez A."/>
            <person name="Wojciechowski M.F."/>
        </authorList>
    </citation>
    <scope>NUCLEOTIDE SEQUENCE</scope>
    <source>
        <strain evidence="2">SGP5-SGP5p</strain>
        <tissue evidence="2">Aerial part</tissue>
    </source>
</reference>
<evidence type="ECO:0000313" key="3">
    <source>
        <dbReference type="Proteomes" id="UP001153076"/>
    </source>
</evidence>
<dbReference type="Gene3D" id="1.25.10.10">
    <property type="entry name" value="Leucine-rich Repeat Variant"/>
    <property type="match status" value="1"/>
</dbReference>
<name>A0A9Q1QG26_9CARY</name>
<dbReference type="InterPro" id="IPR011710">
    <property type="entry name" value="Coatomer_bsu_C"/>
</dbReference>
<proteinExistence type="predicted"/>
<keyword evidence="3" id="KW-1185">Reference proteome</keyword>
<evidence type="ECO:0000259" key="1">
    <source>
        <dbReference type="Pfam" id="PF07718"/>
    </source>
</evidence>
<dbReference type="InterPro" id="IPR011989">
    <property type="entry name" value="ARM-like"/>
</dbReference>
<comment type="caution">
    <text evidence="2">The sequence shown here is derived from an EMBL/GenBank/DDBJ whole genome shotgun (WGS) entry which is preliminary data.</text>
</comment>
<dbReference type="OrthoDB" id="2627597at2759"/>
<dbReference type="GO" id="GO:0030126">
    <property type="term" value="C:COPI vesicle coat"/>
    <property type="evidence" value="ECO:0007669"/>
    <property type="project" value="InterPro"/>
</dbReference>
<evidence type="ECO:0000313" key="2">
    <source>
        <dbReference type="EMBL" id="KAJ8441118.1"/>
    </source>
</evidence>
<dbReference type="Proteomes" id="UP001153076">
    <property type="component" value="Unassembled WGS sequence"/>
</dbReference>
<accession>A0A9Q1QG26</accession>
<protein>
    <recommendedName>
        <fullName evidence="1">Coatomer beta subunit C-terminal domain-containing protein</fullName>
    </recommendedName>
</protein>
<dbReference type="GO" id="GO:0006888">
    <property type="term" value="P:endoplasmic reticulum to Golgi vesicle-mediated transport"/>
    <property type="evidence" value="ECO:0007669"/>
    <property type="project" value="TreeGrafter"/>
</dbReference>
<dbReference type="InterPro" id="IPR016460">
    <property type="entry name" value="COPB1"/>
</dbReference>
<dbReference type="AlphaFoldDB" id="A0A9Q1QG26"/>